<comment type="subcellular location">
    <subcellularLocation>
        <location evidence="1">Cell membrane</location>
        <topology evidence="1">Multi-pass membrane protein</topology>
    </subcellularLocation>
</comment>
<feature type="transmembrane region" description="Helical" evidence="12">
    <location>
        <begin position="65"/>
        <end position="85"/>
    </location>
</feature>
<dbReference type="Proteomes" id="UP000270296">
    <property type="component" value="Unassembled WGS sequence"/>
</dbReference>
<reference evidence="14 15" key="2">
    <citation type="submission" date="2018-11" db="EMBL/GenBank/DDBJ databases">
        <authorList>
            <consortium name="Pathogen Informatics"/>
        </authorList>
    </citation>
    <scope>NUCLEOTIDE SEQUENCE [LARGE SCALE GENOMIC DNA]</scope>
</reference>
<keyword evidence="2" id="KW-1003">Cell membrane</keyword>
<feature type="transmembrane region" description="Helical" evidence="12">
    <location>
        <begin position="26"/>
        <end position="53"/>
    </location>
</feature>
<evidence type="ECO:0000256" key="5">
    <source>
        <dbReference type="ARBA" id="ARBA00023040"/>
    </source>
</evidence>
<dbReference type="PROSITE" id="PS00237">
    <property type="entry name" value="G_PROTEIN_RECEP_F1_1"/>
    <property type="match status" value="1"/>
</dbReference>
<evidence type="ECO:0000256" key="6">
    <source>
        <dbReference type="ARBA" id="ARBA00023136"/>
    </source>
</evidence>
<dbReference type="Gene3D" id="1.20.1070.10">
    <property type="entry name" value="Rhodopsin 7-helix transmembrane proteins"/>
    <property type="match status" value="1"/>
</dbReference>
<evidence type="ECO:0000256" key="10">
    <source>
        <dbReference type="ARBA" id="ARBA00023224"/>
    </source>
</evidence>
<dbReference type="GO" id="GO:0005886">
    <property type="term" value="C:plasma membrane"/>
    <property type="evidence" value="ECO:0007669"/>
    <property type="project" value="UniProtKB-SubCell"/>
</dbReference>
<keyword evidence="3 11" id="KW-0812">Transmembrane</keyword>
<proteinExistence type="inferred from homology"/>
<dbReference type="SUPFAM" id="SSF81321">
    <property type="entry name" value="Family A G protein-coupled receptor-like"/>
    <property type="match status" value="1"/>
</dbReference>
<evidence type="ECO:0000256" key="2">
    <source>
        <dbReference type="ARBA" id="ARBA00022475"/>
    </source>
</evidence>
<dbReference type="InterPro" id="IPR017452">
    <property type="entry name" value="GPCR_Rhodpsn_7TM"/>
</dbReference>
<sequence>MSSPELSNGSTWLDAYREALAFEEKIGIIVPTFFALIVFVGLTGNVLVILVVAINPTMRNSTNMLIVNLALADLLFLLLCVPFTATDYATSVWVFADFWCSILQYLQNVSAYASVWTLVLMAVDRFLAVVFPVQSMTLK</sequence>
<keyword evidence="10 11" id="KW-0807">Transducer</keyword>
<dbReference type="PRINTS" id="PR00237">
    <property type="entry name" value="GPCRRHODOPSN"/>
</dbReference>
<evidence type="ECO:0000259" key="13">
    <source>
        <dbReference type="PROSITE" id="PS50262"/>
    </source>
</evidence>
<keyword evidence="8 11" id="KW-0675">Receptor</keyword>
<dbReference type="GO" id="GO:0004930">
    <property type="term" value="F:G protein-coupled receptor activity"/>
    <property type="evidence" value="ECO:0007669"/>
    <property type="project" value="UniProtKB-KW"/>
</dbReference>
<reference evidence="16" key="1">
    <citation type="submission" date="2016-06" db="UniProtKB">
        <authorList>
            <consortium name="WormBaseParasite"/>
        </authorList>
    </citation>
    <scope>IDENTIFICATION</scope>
</reference>
<evidence type="ECO:0000256" key="9">
    <source>
        <dbReference type="ARBA" id="ARBA00023180"/>
    </source>
</evidence>
<evidence type="ECO:0000313" key="14">
    <source>
        <dbReference type="EMBL" id="VDP07093.1"/>
    </source>
</evidence>
<keyword evidence="7" id="KW-1015">Disulfide bond</keyword>
<dbReference type="EMBL" id="UZAM01008956">
    <property type="protein sequence ID" value="VDP07093.1"/>
    <property type="molecule type" value="Genomic_DNA"/>
</dbReference>
<organism evidence="16">
    <name type="scientific">Soboliphyme baturini</name>
    <dbReference type="NCBI Taxonomy" id="241478"/>
    <lineage>
        <taxon>Eukaryota</taxon>
        <taxon>Metazoa</taxon>
        <taxon>Ecdysozoa</taxon>
        <taxon>Nematoda</taxon>
        <taxon>Enoplea</taxon>
        <taxon>Dorylaimia</taxon>
        <taxon>Dioctophymatida</taxon>
        <taxon>Dioctophymatoidea</taxon>
        <taxon>Soboliphymatidae</taxon>
        <taxon>Soboliphyme</taxon>
    </lineage>
</organism>
<keyword evidence="15" id="KW-1185">Reference proteome</keyword>
<dbReference type="WBParaSite" id="SBAD_0000560201-mRNA-1">
    <property type="protein sequence ID" value="SBAD_0000560201-mRNA-1"/>
    <property type="gene ID" value="SBAD_0000560201"/>
</dbReference>
<evidence type="ECO:0000256" key="4">
    <source>
        <dbReference type="ARBA" id="ARBA00022989"/>
    </source>
</evidence>
<keyword evidence="6 12" id="KW-0472">Membrane</keyword>
<evidence type="ECO:0000313" key="15">
    <source>
        <dbReference type="Proteomes" id="UP000270296"/>
    </source>
</evidence>
<name>A0A183IP39_9BILA</name>
<accession>A0A183IP39</accession>
<keyword evidence="9" id="KW-0325">Glycoprotein</keyword>
<evidence type="ECO:0000256" key="1">
    <source>
        <dbReference type="ARBA" id="ARBA00004651"/>
    </source>
</evidence>
<evidence type="ECO:0000256" key="3">
    <source>
        <dbReference type="ARBA" id="ARBA00022692"/>
    </source>
</evidence>
<comment type="similarity">
    <text evidence="11">Belongs to the G-protein coupled receptor 1 family.</text>
</comment>
<dbReference type="PANTHER" id="PTHR45695">
    <property type="entry name" value="LEUCOKININ RECEPTOR-RELATED"/>
    <property type="match status" value="1"/>
</dbReference>
<dbReference type="PANTHER" id="PTHR45695:SF23">
    <property type="entry name" value="GALANIN-LIKE G-PROTEIN COUPLED RECEPTOR NPR-9"/>
    <property type="match status" value="1"/>
</dbReference>
<dbReference type="AlphaFoldDB" id="A0A183IP39"/>
<gene>
    <name evidence="14" type="ORF">SBAD_LOCUS5386</name>
</gene>
<keyword evidence="5 11" id="KW-0297">G-protein coupled receptor</keyword>
<feature type="domain" description="G-protein coupled receptors family 1 profile" evidence="13">
    <location>
        <begin position="44"/>
        <end position="139"/>
    </location>
</feature>
<evidence type="ECO:0000256" key="8">
    <source>
        <dbReference type="ARBA" id="ARBA00023170"/>
    </source>
</evidence>
<dbReference type="InterPro" id="IPR000276">
    <property type="entry name" value="GPCR_Rhodpsn"/>
</dbReference>
<dbReference type="PROSITE" id="PS50262">
    <property type="entry name" value="G_PROTEIN_RECEP_F1_2"/>
    <property type="match status" value="1"/>
</dbReference>
<evidence type="ECO:0000313" key="16">
    <source>
        <dbReference type="WBParaSite" id="SBAD_0000560201-mRNA-1"/>
    </source>
</evidence>
<dbReference type="Pfam" id="PF00001">
    <property type="entry name" value="7tm_1"/>
    <property type="match status" value="1"/>
</dbReference>
<protein>
    <submittedName>
        <fullName evidence="16">G_PROTEIN_RECEP_F1_2 domain-containing protein</fullName>
    </submittedName>
</protein>
<evidence type="ECO:0000256" key="7">
    <source>
        <dbReference type="ARBA" id="ARBA00023157"/>
    </source>
</evidence>
<keyword evidence="4 12" id="KW-1133">Transmembrane helix</keyword>
<feature type="transmembrane region" description="Helical" evidence="12">
    <location>
        <begin position="111"/>
        <end position="133"/>
    </location>
</feature>
<evidence type="ECO:0000256" key="12">
    <source>
        <dbReference type="SAM" id="Phobius"/>
    </source>
</evidence>
<dbReference type="OrthoDB" id="2132067at2759"/>
<evidence type="ECO:0000256" key="11">
    <source>
        <dbReference type="RuleBase" id="RU000688"/>
    </source>
</evidence>